<dbReference type="RefSeq" id="WP_168984250.1">
    <property type="nucleotide sequence ID" value="NZ_JABAGI010000007.1"/>
</dbReference>
<dbReference type="Proteomes" id="UP000588369">
    <property type="component" value="Unassembled WGS sequence"/>
</dbReference>
<gene>
    <name evidence="1" type="ORF">HF844_05735</name>
</gene>
<evidence type="ECO:0000313" key="1">
    <source>
        <dbReference type="EMBL" id="NME62298.1"/>
    </source>
</evidence>
<organism evidence="1 2">
    <name type="scientific">Bifidobacterium thermophilum</name>
    <dbReference type="NCBI Taxonomy" id="33905"/>
    <lineage>
        <taxon>Bacteria</taxon>
        <taxon>Bacillati</taxon>
        <taxon>Actinomycetota</taxon>
        <taxon>Actinomycetes</taxon>
        <taxon>Bifidobacteriales</taxon>
        <taxon>Bifidobacteriaceae</taxon>
        <taxon>Bifidobacterium</taxon>
    </lineage>
</organism>
<comment type="caution">
    <text evidence="1">The sequence shown here is derived from an EMBL/GenBank/DDBJ whole genome shotgun (WGS) entry which is preliminary data.</text>
</comment>
<proteinExistence type="predicted"/>
<protein>
    <submittedName>
        <fullName evidence="1">Uncharacterized protein</fullName>
    </submittedName>
</protein>
<reference evidence="1 2" key="1">
    <citation type="submission" date="2020-04" db="EMBL/GenBank/DDBJ databases">
        <authorList>
            <person name="Hitch T.C.A."/>
            <person name="Wylensek D."/>
            <person name="Clavel T."/>
        </authorList>
    </citation>
    <scope>NUCLEOTIDE SEQUENCE [LARGE SCALE GENOMIC DNA]</scope>
    <source>
        <strain evidence="1 2">BSM-130-P53-3C</strain>
    </source>
</reference>
<dbReference type="EMBL" id="JABAGI010000007">
    <property type="protein sequence ID" value="NME62298.1"/>
    <property type="molecule type" value="Genomic_DNA"/>
</dbReference>
<evidence type="ECO:0000313" key="2">
    <source>
        <dbReference type="Proteomes" id="UP000588369"/>
    </source>
</evidence>
<name>A0A7X9RL68_9BIFI</name>
<sequence>MKPYHVANPALAQAMREKRRSGACMPYDSRPRRERTRAAAARAAIFRSMEW</sequence>
<dbReference type="AlphaFoldDB" id="A0A7X9RL68"/>
<accession>A0A7X9RL68</accession>